<dbReference type="AlphaFoldDB" id="A0A0D1X5U7"/>
<reference evidence="3 4" key="1">
    <citation type="submission" date="2015-01" db="EMBL/GenBank/DDBJ databases">
        <title>The Genome Sequence of Exophiala mesophila CBS40295.</title>
        <authorList>
            <consortium name="The Broad Institute Genomics Platform"/>
            <person name="Cuomo C."/>
            <person name="de Hoog S."/>
            <person name="Gorbushina A."/>
            <person name="Stielow B."/>
            <person name="Teixiera M."/>
            <person name="Abouelleil A."/>
            <person name="Chapman S.B."/>
            <person name="Priest M."/>
            <person name="Young S.K."/>
            <person name="Wortman J."/>
            <person name="Nusbaum C."/>
            <person name="Birren B."/>
        </authorList>
    </citation>
    <scope>NUCLEOTIDE SEQUENCE [LARGE SCALE GENOMIC DNA]</scope>
    <source>
        <strain evidence="3 4">CBS 40295</strain>
    </source>
</reference>
<dbReference type="InterPro" id="IPR036409">
    <property type="entry name" value="Aldolase_II/adducin_N_sf"/>
</dbReference>
<protein>
    <recommendedName>
        <fullName evidence="2">Class II aldolase/adducin N-terminal domain-containing protein</fullName>
    </recommendedName>
</protein>
<dbReference type="HOGENOM" id="CLU_006033_1_0_1"/>
<dbReference type="Gene3D" id="3.40.225.10">
    <property type="entry name" value="Class II aldolase/adducin N-terminal domain"/>
    <property type="match status" value="1"/>
</dbReference>
<evidence type="ECO:0000313" key="4">
    <source>
        <dbReference type="Proteomes" id="UP000054302"/>
    </source>
</evidence>
<accession>A0A0D1X5U7</accession>
<dbReference type="PANTHER" id="PTHR10672:SF39">
    <property type="entry name" value="CLASS II ALDOLASE_ADDUCIN N-TERMINAL DOMAIN-CONTAINING PROTEIN"/>
    <property type="match status" value="1"/>
</dbReference>
<dbReference type="STRING" id="212818.A0A0D1X5U7"/>
<dbReference type="OrthoDB" id="3238794at2759"/>
<dbReference type="InterPro" id="IPR001303">
    <property type="entry name" value="Aldolase_II/adducin_N"/>
</dbReference>
<dbReference type="Pfam" id="PF00596">
    <property type="entry name" value="Aldolase_II"/>
    <property type="match status" value="1"/>
</dbReference>
<name>A0A0D1X5U7_EXOME</name>
<dbReference type="EMBL" id="KN847520">
    <property type="protein sequence ID" value="KIV97160.1"/>
    <property type="molecule type" value="Genomic_DNA"/>
</dbReference>
<dbReference type="SMART" id="SM01007">
    <property type="entry name" value="Aldolase_II"/>
    <property type="match status" value="1"/>
</dbReference>
<organism evidence="3 4">
    <name type="scientific">Exophiala mesophila</name>
    <name type="common">Black yeast-like fungus</name>
    <dbReference type="NCBI Taxonomy" id="212818"/>
    <lineage>
        <taxon>Eukaryota</taxon>
        <taxon>Fungi</taxon>
        <taxon>Dikarya</taxon>
        <taxon>Ascomycota</taxon>
        <taxon>Pezizomycotina</taxon>
        <taxon>Eurotiomycetes</taxon>
        <taxon>Chaetothyriomycetidae</taxon>
        <taxon>Chaetothyriales</taxon>
        <taxon>Herpotrichiellaceae</taxon>
        <taxon>Exophiala</taxon>
    </lineage>
</organism>
<evidence type="ECO:0000256" key="1">
    <source>
        <dbReference type="SAM" id="MobiDB-lite"/>
    </source>
</evidence>
<dbReference type="GeneID" id="27318787"/>
<feature type="domain" description="Class II aldolase/adducin N-terminal" evidence="2">
    <location>
        <begin position="73"/>
        <end position="256"/>
    </location>
</feature>
<gene>
    <name evidence="3" type="ORF">PV10_00942</name>
</gene>
<dbReference type="FunFam" id="3.40.225.10:FF:000009">
    <property type="entry name" value="Class II aldolase/adducin N-terminal"/>
    <property type="match status" value="1"/>
</dbReference>
<dbReference type="VEuPathDB" id="FungiDB:PV10_00942"/>
<dbReference type="GO" id="GO:0005856">
    <property type="term" value="C:cytoskeleton"/>
    <property type="evidence" value="ECO:0007669"/>
    <property type="project" value="TreeGrafter"/>
</dbReference>
<dbReference type="RefSeq" id="XP_016228734.1">
    <property type="nucleotide sequence ID" value="XM_016365085.1"/>
</dbReference>
<sequence>MSSQTVTETSAQSKAGQATSQSITLSGEDLLYPQGFTFFHNRVGHFEGQEEPIKKIRYPKFRNFEHERAFRKLHHAAALRWLGSQGYGNEGAGGHMTVRDPELLDHFWINPFGKSLNHMTPDDLVLVNDKGVVVGGNMHSVNPAGFYIHSAVHQARPDVHAVVHMHTIAGKAFSAFGKEIEMYNQDCCQFFEQQTVFPAFDGFVLAADEGVAIAKALGPTNKAIILQNHGLLVVGRSPDGAAFTFGALERCIEAQFKTEALAQVAGFEPMRISPEMARGVQKYYVDEFQYMTFQPAFEDVIRASNGLLPMQTGDEICPAWNAS</sequence>
<dbReference type="InterPro" id="IPR051017">
    <property type="entry name" value="Aldolase-II_Adducin_sf"/>
</dbReference>
<feature type="region of interest" description="Disordered" evidence="1">
    <location>
        <begin position="1"/>
        <end position="20"/>
    </location>
</feature>
<dbReference type="Proteomes" id="UP000054302">
    <property type="component" value="Unassembled WGS sequence"/>
</dbReference>
<evidence type="ECO:0000259" key="2">
    <source>
        <dbReference type="SMART" id="SM01007"/>
    </source>
</evidence>
<proteinExistence type="predicted"/>
<dbReference type="SUPFAM" id="SSF53639">
    <property type="entry name" value="AraD/HMP-PK domain-like"/>
    <property type="match status" value="1"/>
</dbReference>
<evidence type="ECO:0000313" key="3">
    <source>
        <dbReference type="EMBL" id="KIV97160.1"/>
    </source>
</evidence>
<dbReference type="GO" id="GO:0051015">
    <property type="term" value="F:actin filament binding"/>
    <property type="evidence" value="ECO:0007669"/>
    <property type="project" value="TreeGrafter"/>
</dbReference>
<dbReference type="PANTHER" id="PTHR10672">
    <property type="entry name" value="ADDUCIN"/>
    <property type="match status" value="1"/>
</dbReference>
<keyword evidence="4" id="KW-1185">Reference proteome</keyword>